<evidence type="ECO:0000313" key="1">
    <source>
        <dbReference type="EMBL" id="CAG8827830.1"/>
    </source>
</evidence>
<name>A0ACA9S8B7_9GLOM</name>
<feature type="non-terminal residue" evidence="1">
    <location>
        <position position="1"/>
    </location>
</feature>
<organism evidence="1 2">
    <name type="scientific">Racocetra persica</name>
    <dbReference type="NCBI Taxonomy" id="160502"/>
    <lineage>
        <taxon>Eukaryota</taxon>
        <taxon>Fungi</taxon>
        <taxon>Fungi incertae sedis</taxon>
        <taxon>Mucoromycota</taxon>
        <taxon>Glomeromycotina</taxon>
        <taxon>Glomeromycetes</taxon>
        <taxon>Diversisporales</taxon>
        <taxon>Gigasporaceae</taxon>
        <taxon>Racocetra</taxon>
    </lineage>
</organism>
<evidence type="ECO:0000313" key="2">
    <source>
        <dbReference type="Proteomes" id="UP000789920"/>
    </source>
</evidence>
<keyword evidence="2" id="KW-1185">Reference proteome</keyword>
<sequence>TSTDDFIDTRNYFQSLRNHRTITFTNTSIYSTPSIPSAYSISPTSTSSTQTIYPTSSISITFNELSSSLRNELEKYLLLPLEDNSNPL</sequence>
<reference evidence="1" key="1">
    <citation type="submission" date="2021-06" db="EMBL/GenBank/DDBJ databases">
        <authorList>
            <person name="Kallberg Y."/>
            <person name="Tangrot J."/>
            <person name="Rosling A."/>
        </authorList>
    </citation>
    <scope>NUCLEOTIDE SEQUENCE</scope>
    <source>
        <strain evidence="1">MA461A</strain>
    </source>
</reference>
<protein>
    <submittedName>
        <fullName evidence="1">27227_t:CDS:1</fullName>
    </submittedName>
</protein>
<feature type="non-terminal residue" evidence="1">
    <location>
        <position position="88"/>
    </location>
</feature>
<dbReference type="Proteomes" id="UP000789920">
    <property type="component" value="Unassembled WGS sequence"/>
</dbReference>
<accession>A0ACA9S8B7</accession>
<proteinExistence type="predicted"/>
<gene>
    <name evidence="1" type="ORF">RPERSI_LOCUS27072</name>
</gene>
<dbReference type="EMBL" id="CAJVQC010094493">
    <property type="protein sequence ID" value="CAG8827830.1"/>
    <property type="molecule type" value="Genomic_DNA"/>
</dbReference>
<comment type="caution">
    <text evidence="1">The sequence shown here is derived from an EMBL/GenBank/DDBJ whole genome shotgun (WGS) entry which is preliminary data.</text>
</comment>